<dbReference type="AlphaFoldDB" id="A0A915KRS9"/>
<sequence>MFGPLVVHFVDLHGDFPTPLAINRVPNIKGERFSDLQNLMDAVTLQKKMIMTSFLFDMNTMRFYLVMFLFLFFIGSTVDGFFVHRPVNLPKTTQRSVTHMTLDAKYLGTQKNPWANDDLWKKGTGKKKQHDDDDDY</sequence>
<name>A0A915KRS9_ROMCU</name>
<evidence type="ECO:0000313" key="2">
    <source>
        <dbReference type="Proteomes" id="UP000887565"/>
    </source>
</evidence>
<evidence type="ECO:0000256" key="1">
    <source>
        <dbReference type="SAM" id="Phobius"/>
    </source>
</evidence>
<keyword evidence="1" id="KW-0472">Membrane</keyword>
<accession>A0A915KRS9</accession>
<protein>
    <submittedName>
        <fullName evidence="3">Uncharacterized protein</fullName>
    </submittedName>
</protein>
<feature type="transmembrane region" description="Helical" evidence="1">
    <location>
        <begin position="63"/>
        <end position="83"/>
    </location>
</feature>
<keyword evidence="1" id="KW-0812">Transmembrane</keyword>
<proteinExistence type="predicted"/>
<keyword evidence="2" id="KW-1185">Reference proteome</keyword>
<reference evidence="3" key="1">
    <citation type="submission" date="2022-11" db="UniProtKB">
        <authorList>
            <consortium name="WormBaseParasite"/>
        </authorList>
    </citation>
    <scope>IDENTIFICATION</scope>
</reference>
<dbReference type="Proteomes" id="UP000887565">
    <property type="component" value="Unplaced"/>
</dbReference>
<evidence type="ECO:0000313" key="3">
    <source>
        <dbReference type="WBParaSite" id="nRc.2.0.1.t40800-RA"/>
    </source>
</evidence>
<dbReference type="WBParaSite" id="nRc.2.0.1.t40800-RA">
    <property type="protein sequence ID" value="nRc.2.0.1.t40800-RA"/>
    <property type="gene ID" value="nRc.2.0.1.g40800"/>
</dbReference>
<organism evidence="2 3">
    <name type="scientific">Romanomermis culicivorax</name>
    <name type="common">Nematode worm</name>
    <dbReference type="NCBI Taxonomy" id="13658"/>
    <lineage>
        <taxon>Eukaryota</taxon>
        <taxon>Metazoa</taxon>
        <taxon>Ecdysozoa</taxon>
        <taxon>Nematoda</taxon>
        <taxon>Enoplea</taxon>
        <taxon>Dorylaimia</taxon>
        <taxon>Mermithida</taxon>
        <taxon>Mermithoidea</taxon>
        <taxon>Mermithidae</taxon>
        <taxon>Romanomermis</taxon>
    </lineage>
</organism>
<keyword evidence="1" id="KW-1133">Transmembrane helix</keyword>